<gene>
    <name evidence="1" type="ORF">C273_10127</name>
</gene>
<reference evidence="1 2" key="1">
    <citation type="journal article" date="2013" name="Genome Announc.">
        <title>Genome Sequence of Staphylococcus massiliensis Strain S46, Isolated from the Surface of Healthy Human Skin.</title>
        <authorList>
            <person name="Srivastav R."/>
            <person name="Singh A."/>
            <person name="Jangir P.K."/>
            <person name="Kumari C."/>
            <person name="Muduli S."/>
            <person name="Sharma R."/>
        </authorList>
    </citation>
    <scope>NUCLEOTIDE SEQUENCE [LARGE SCALE GENOMIC DNA]</scope>
    <source>
        <strain evidence="1 2">S46</strain>
    </source>
</reference>
<comment type="caution">
    <text evidence="1">The sequence shown here is derived from an EMBL/GenBank/DDBJ whole genome shotgun (WGS) entry which is preliminary data.</text>
</comment>
<dbReference type="OrthoDB" id="2398770at2"/>
<dbReference type="EMBL" id="AMSQ01000021">
    <property type="protein sequence ID" value="EKU46010.1"/>
    <property type="molecule type" value="Genomic_DNA"/>
</dbReference>
<proteinExistence type="predicted"/>
<dbReference type="Proteomes" id="UP000009885">
    <property type="component" value="Unassembled WGS sequence"/>
</dbReference>
<keyword evidence="2" id="KW-1185">Reference proteome</keyword>
<evidence type="ECO:0000313" key="1">
    <source>
        <dbReference type="EMBL" id="EKU46010.1"/>
    </source>
</evidence>
<name>K9AWX3_9STAP</name>
<dbReference type="PATRIC" id="fig|1229783.3.peg.2019"/>
<protein>
    <submittedName>
        <fullName evidence="1">Uncharacterized protein</fullName>
    </submittedName>
</protein>
<dbReference type="AlphaFoldDB" id="K9AWX3"/>
<accession>K9AWX3</accession>
<organism evidence="1 2">
    <name type="scientific">Staphylococcus massiliensis S46</name>
    <dbReference type="NCBI Taxonomy" id="1229783"/>
    <lineage>
        <taxon>Bacteria</taxon>
        <taxon>Bacillati</taxon>
        <taxon>Bacillota</taxon>
        <taxon>Bacilli</taxon>
        <taxon>Bacillales</taxon>
        <taxon>Staphylococcaceae</taxon>
        <taxon>Staphylococcus</taxon>
    </lineage>
</organism>
<evidence type="ECO:0000313" key="2">
    <source>
        <dbReference type="Proteomes" id="UP000009885"/>
    </source>
</evidence>
<dbReference type="eggNOG" id="ENOG50305EQ">
    <property type="taxonomic scope" value="Bacteria"/>
</dbReference>
<sequence length="82" mass="9432">MTNMKIIRVLDDEKFFIGAGRSSRLQQLQFVEVLSSNRSSKNLGQIIEIFDQYAICKRIGEEKVYFGDTVVPRTVDYQAVNI</sequence>